<sequence>MPLDMPAGLDRATIVERFRRVRKDSEALAAPLSPEDCLLQSMEAASPAKWNLAHTSWFFETFILAPHAPSYEQFHPDFSYLFNSYYNGVGDRHPRDIRGLVSRPSLDMVYAYRKHVNEALTAFIENAEEKQLLDVAALMVLGFAHEEQHQELLLTDLQHAMSFNPTKPAIYEDAGGAVAHAAPSMRWRRMEGGLCDIGWDGDGFAFDNEGPRHKIYLHPFELANRPVTNAEFIAFIEDGGYETPDHWLSDGWDRVRMEEWRAPLYWREVDGRWLQYSLFGEREINPHAPVCHVSHYEAAAYASWAGARLPTEVEWEAAASLFPTEGRFLEAGVPRPPAPAPQPEGDELLQLFGDVWEWTASAYLPYPGFAVADGAVGEYNGKFMSGQMVLKGGSCASPAGHLRVSYRNFFPPDARWQYSGFRLARDIN</sequence>
<dbReference type="InterPro" id="IPR051043">
    <property type="entry name" value="Sulfatase_Mod_Factor_Kinase"/>
</dbReference>
<dbReference type="SUPFAM" id="SSF56436">
    <property type="entry name" value="C-type lectin-like"/>
    <property type="match status" value="1"/>
</dbReference>
<dbReference type="InterPro" id="IPR016187">
    <property type="entry name" value="CTDL_fold"/>
</dbReference>
<comment type="caution">
    <text evidence="6">The sequence shown here is derived from an EMBL/GenBank/DDBJ whole genome shotgun (WGS) entry which is preliminary data.</text>
</comment>
<reference evidence="6 7" key="1">
    <citation type="submission" date="2024-09" db="EMBL/GenBank/DDBJ databases">
        <authorList>
            <person name="Zhang Z.-H."/>
        </authorList>
    </citation>
    <scope>NUCLEOTIDE SEQUENCE [LARGE SCALE GENOMIC DNA]</scope>
    <source>
        <strain evidence="6 7">HHTR114</strain>
    </source>
</reference>
<feature type="domain" description="DinB-like" evidence="5">
    <location>
        <begin position="18"/>
        <end position="151"/>
    </location>
</feature>
<dbReference type="NCBIfam" id="TIGR03440">
    <property type="entry name" value="egtB_TIGR03440"/>
    <property type="match status" value="1"/>
</dbReference>
<dbReference type="Gene3D" id="3.90.1580.10">
    <property type="entry name" value="paralog of FGE (formylglycine-generating enzyme)"/>
    <property type="match status" value="1"/>
</dbReference>
<evidence type="ECO:0000313" key="6">
    <source>
        <dbReference type="EMBL" id="MFC6037460.1"/>
    </source>
</evidence>
<dbReference type="InterPro" id="IPR042095">
    <property type="entry name" value="SUMF_sf"/>
</dbReference>
<gene>
    <name evidence="6" type="primary">egtB</name>
    <name evidence="6" type="ORF">ACFMB1_18030</name>
</gene>
<evidence type="ECO:0000256" key="2">
    <source>
        <dbReference type="ARBA" id="ARBA00023004"/>
    </source>
</evidence>
<keyword evidence="2" id="KW-0408">Iron</keyword>
<dbReference type="InterPro" id="IPR005532">
    <property type="entry name" value="SUMF_dom"/>
</dbReference>
<dbReference type="PANTHER" id="PTHR23150:SF36">
    <property type="entry name" value="HERCYNINE OXYGENASE"/>
    <property type="match status" value="1"/>
</dbReference>
<keyword evidence="1" id="KW-0560">Oxidoreductase</keyword>
<dbReference type="Pfam" id="PF03781">
    <property type="entry name" value="FGE-sulfatase"/>
    <property type="match status" value="1"/>
</dbReference>
<dbReference type="EMBL" id="JBHPON010000003">
    <property type="protein sequence ID" value="MFC6037460.1"/>
    <property type="molecule type" value="Genomic_DNA"/>
</dbReference>
<name>A0ABW1KZF4_9PROT</name>
<organism evidence="6 7">
    <name type="scientific">Hyphococcus aureus</name>
    <dbReference type="NCBI Taxonomy" id="2666033"/>
    <lineage>
        <taxon>Bacteria</taxon>
        <taxon>Pseudomonadati</taxon>
        <taxon>Pseudomonadota</taxon>
        <taxon>Alphaproteobacteria</taxon>
        <taxon>Parvularculales</taxon>
        <taxon>Parvularculaceae</taxon>
        <taxon>Hyphococcus</taxon>
    </lineage>
</organism>
<dbReference type="Proteomes" id="UP001596116">
    <property type="component" value="Unassembled WGS sequence"/>
</dbReference>
<dbReference type="InterPro" id="IPR017806">
    <property type="entry name" value="EgtB"/>
</dbReference>
<dbReference type="PANTHER" id="PTHR23150">
    <property type="entry name" value="SULFATASE MODIFYING FACTOR 1, 2"/>
    <property type="match status" value="1"/>
</dbReference>
<feature type="domain" description="Sulfatase-modifying factor enzyme-like" evidence="4">
    <location>
        <begin position="190"/>
        <end position="425"/>
    </location>
</feature>
<dbReference type="Pfam" id="PF12867">
    <property type="entry name" value="DinB_2"/>
    <property type="match status" value="1"/>
</dbReference>
<evidence type="ECO:0000259" key="4">
    <source>
        <dbReference type="Pfam" id="PF03781"/>
    </source>
</evidence>
<accession>A0ABW1KZF4</accession>
<proteinExistence type="predicted"/>
<evidence type="ECO:0000259" key="5">
    <source>
        <dbReference type="Pfam" id="PF12867"/>
    </source>
</evidence>
<evidence type="ECO:0000313" key="7">
    <source>
        <dbReference type="Proteomes" id="UP001596116"/>
    </source>
</evidence>
<protein>
    <submittedName>
        <fullName evidence="6">Ergothioneine biosynthesis protein EgtB</fullName>
    </submittedName>
</protein>
<evidence type="ECO:0000256" key="1">
    <source>
        <dbReference type="ARBA" id="ARBA00023002"/>
    </source>
</evidence>
<dbReference type="InterPro" id="IPR024775">
    <property type="entry name" value="DinB-like"/>
</dbReference>
<evidence type="ECO:0000256" key="3">
    <source>
        <dbReference type="ARBA" id="ARBA00037882"/>
    </source>
</evidence>
<comment type="pathway">
    <text evidence="3">Amino-acid biosynthesis; ergothioneine biosynthesis.</text>
</comment>
<keyword evidence="7" id="KW-1185">Reference proteome</keyword>
<dbReference type="RefSeq" id="WP_379881146.1">
    <property type="nucleotide sequence ID" value="NZ_JBHPON010000003.1"/>
</dbReference>